<evidence type="ECO:0000313" key="3">
    <source>
        <dbReference type="Proteomes" id="UP000269669"/>
    </source>
</evidence>
<dbReference type="Gene3D" id="1.50.10.140">
    <property type="match status" value="1"/>
</dbReference>
<dbReference type="Pfam" id="PF10091">
    <property type="entry name" value="Glycoamylase"/>
    <property type="match status" value="1"/>
</dbReference>
<dbReference type="Proteomes" id="UP000269669">
    <property type="component" value="Unassembled WGS sequence"/>
</dbReference>
<proteinExistence type="predicted"/>
<name>A0A428MHY2_9BACT</name>
<dbReference type="InterPro" id="IPR019282">
    <property type="entry name" value="Glycoamylase-like_cons_dom"/>
</dbReference>
<evidence type="ECO:0000259" key="1">
    <source>
        <dbReference type="Pfam" id="PF10091"/>
    </source>
</evidence>
<dbReference type="EMBL" id="RSDW01000001">
    <property type="protein sequence ID" value="RSL16544.1"/>
    <property type="molecule type" value="Genomic_DNA"/>
</dbReference>
<dbReference type="AlphaFoldDB" id="A0A428MHY2"/>
<evidence type="ECO:0000313" key="2">
    <source>
        <dbReference type="EMBL" id="RSL16544.1"/>
    </source>
</evidence>
<dbReference type="RefSeq" id="WP_125485139.1">
    <property type="nucleotide sequence ID" value="NZ_RSDW01000001.1"/>
</dbReference>
<reference evidence="2 3" key="1">
    <citation type="submission" date="2018-12" db="EMBL/GenBank/DDBJ databases">
        <title>Sequencing of bacterial isolates from soil warming experiment in Harvard Forest, Massachusetts, USA.</title>
        <authorList>
            <person name="Deangelis K."/>
        </authorList>
    </citation>
    <scope>NUCLEOTIDE SEQUENCE [LARGE SCALE GENOMIC DNA]</scope>
    <source>
        <strain evidence="2 3">EB153</strain>
    </source>
</reference>
<sequence length="445" mass="50644">MKFACPGHITRRDATKLLSAALLSRSVPLSFAHAQTSSQQSNPAESWPTEADIDFLDEMQRAACLYFTEQVDAASGQVLDRALNQNPTGVRDSRFVSSIAATGFGLAALCIAEKRRYITTAQSRRQVLATLRFHFNKLHHEYGFFYHFNNVETGEPAINSEISPMDTAIFLCGVLTCRAHFRDPEIARLATQLYERVEWPWMLNTGMTFSKGWRPDIGFIYSRWDHYSELMMMYLLAIGSPRHPIGADHWSSFTRPRMEFREYQYISGHDPLFVHQYSHAWFDFAHKRDAYTNYFTNSVIATRAHKAFCLSLNRGYTEDFWGISASDWEHGYTAWGGPPLMGPVDGSVTPSATSGSLPFLPRECLRVQRSMKETYGENAWGRYGFCDSFHPALSWFDPDVLGIDLGIGLLMAENLRTGFVWNTFMQNPEAVVAMKMCGFRDEPNQ</sequence>
<dbReference type="OrthoDB" id="5937621at2"/>
<organism evidence="2 3">
    <name type="scientific">Edaphobacter aggregans</name>
    <dbReference type="NCBI Taxonomy" id="570835"/>
    <lineage>
        <taxon>Bacteria</taxon>
        <taxon>Pseudomonadati</taxon>
        <taxon>Acidobacteriota</taxon>
        <taxon>Terriglobia</taxon>
        <taxon>Terriglobales</taxon>
        <taxon>Acidobacteriaceae</taxon>
        <taxon>Edaphobacter</taxon>
    </lineage>
</organism>
<comment type="caution">
    <text evidence="2">The sequence shown here is derived from an EMBL/GenBank/DDBJ whole genome shotgun (WGS) entry which is preliminary data.</text>
</comment>
<feature type="domain" description="Glycoamylase-like" evidence="1">
    <location>
        <begin position="223"/>
        <end position="428"/>
    </location>
</feature>
<keyword evidence="3" id="KW-1185">Reference proteome</keyword>
<gene>
    <name evidence="2" type="ORF">EDE15_2062</name>
</gene>
<protein>
    <recommendedName>
        <fullName evidence="1">Glycoamylase-like domain-containing protein</fullName>
    </recommendedName>
</protein>
<accession>A0A428MHY2</accession>